<sequence length="117" mass="13125">MDSHSEAASTYEVLMFSSKLRLPPNFTEEKCMRLLELTLIGGEMTETSFVEQKKRVTVGVEVLEPDRLARTVLCTIHQPSMSCCELFDGLLLLQKGGYTAYFGDLGDDSAKMLEYFA</sequence>
<reference evidence="2 3" key="1">
    <citation type="journal article" date="2006" name="Science">
        <title>Phytophthora genome sequences uncover evolutionary origins and mechanisms of pathogenesis.</title>
        <authorList>
            <person name="Tyler B.M."/>
            <person name="Tripathy S."/>
            <person name="Zhang X."/>
            <person name="Dehal P."/>
            <person name="Jiang R.H."/>
            <person name="Aerts A."/>
            <person name="Arredondo F.D."/>
            <person name="Baxter L."/>
            <person name="Bensasson D."/>
            <person name="Beynon J.L."/>
            <person name="Chapman J."/>
            <person name="Damasceno C.M."/>
            <person name="Dorrance A.E."/>
            <person name="Dou D."/>
            <person name="Dickerman A.W."/>
            <person name="Dubchak I.L."/>
            <person name="Garbelotto M."/>
            <person name="Gijzen M."/>
            <person name="Gordon S.G."/>
            <person name="Govers F."/>
            <person name="Grunwald N.J."/>
            <person name="Huang W."/>
            <person name="Ivors K.L."/>
            <person name="Jones R.W."/>
            <person name="Kamoun S."/>
            <person name="Krampis K."/>
            <person name="Lamour K.H."/>
            <person name="Lee M.K."/>
            <person name="McDonald W.H."/>
            <person name="Medina M."/>
            <person name="Meijer H.J."/>
            <person name="Nordberg E.K."/>
            <person name="Maclean D.J."/>
            <person name="Ospina-Giraldo M.D."/>
            <person name="Morris P.F."/>
            <person name="Phuntumart V."/>
            <person name="Putnam N.H."/>
            <person name="Rash S."/>
            <person name="Rose J.K."/>
            <person name="Sakihama Y."/>
            <person name="Salamov A.A."/>
            <person name="Savidor A."/>
            <person name="Scheuring C.F."/>
            <person name="Smith B.M."/>
            <person name="Sobral B.W."/>
            <person name="Terry A."/>
            <person name="Torto-Alalibo T.A."/>
            <person name="Win J."/>
            <person name="Xu Z."/>
            <person name="Zhang H."/>
            <person name="Grigoriev I.V."/>
            <person name="Rokhsar D.S."/>
            <person name="Boore J.L."/>
        </authorList>
    </citation>
    <scope>NUCLEOTIDE SEQUENCE [LARGE SCALE GENOMIC DNA]</scope>
    <source>
        <strain evidence="2 3">P6497</strain>
    </source>
</reference>
<keyword evidence="3" id="KW-1185">Reference proteome</keyword>
<dbReference type="PANTHER" id="PTHR19241">
    <property type="entry name" value="ATP-BINDING CASSETTE TRANSPORTER"/>
    <property type="match status" value="1"/>
</dbReference>
<gene>
    <name evidence="2" type="ORF">PHYSODRAFT_338436</name>
</gene>
<dbReference type="SMR" id="G5A4S6"/>
<dbReference type="Proteomes" id="UP000002640">
    <property type="component" value="Unassembled WGS sequence"/>
</dbReference>
<name>G5A4S6_PHYSP</name>
<dbReference type="GeneID" id="20647571"/>
<dbReference type="EMBL" id="JH159159">
    <property type="protein sequence ID" value="EGZ09676.1"/>
    <property type="molecule type" value="Genomic_DNA"/>
</dbReference>
<dbReference type="InParanoid" id="G5A4S6"/>
<evidence type="ECO:0008006" key="4">
    <source>
        <dbReference type="Google" id="ProtNLM"/>
    </source>
</evidence>
<evidence type="ECO:0000313" key="2">
    <source>
        <dbReference type="EMBL" id="EGZ09676.1"/>
    </source>
</evidence>
<proteinExistence type="predicted"/>
<keyword evidence="1" id="KW-0813">Transport</keyword>
<dbReference type="AlphaFoldDB" id="G5A4S6"/>
<evidence type="ECO:0000256" key="1">
    <source>
        <dbReference type="ARBA" id="ARBA00022448"/>
    </source>
</evidence>
<evidence type="ECO:0000313" key="3">
    <source>
        <dbReference type="Proteomes" id="UP000002640"/>
    </source>
</evidence>
<dbReference type="KEGG" id="psoj:PHYSODRAFT_338436"/>
<protein>
    <recommendedName>
        <fullName evidence="4">ABC transporter family G domain-containing protein</fullName>
    </recommendedName>
</protein>
<accession>G5A4S6</accession>
<dbReference type="RefSeq" id="XP_009534537.1">
    <property type="nucleotide sequence ID" value="XM_009536242.1"/>
</dbReference>
<organism evidence="2 3">
    <name type="scientific">Phytophthora sojae (strain P6497)</name>
    <name type="common">Soybean stem and root rot agent</name>
    <name type="synonym">Phytophthora megasperma f. sp. glycines</name>
    <dbReference type="NCBI Taxonomy" id="1094619"/>
    <lineage>
        <taxon>Eukaryota</taxon>
        <taxon>Sar</taxon>
        <taxon>Stramenopiles</taxon>
        <taxon>Oomycota</taxon>
        <taxon>Peronosporomycetes</taxon>
        <taxon>Peronosporales</taxon>
        <taxon>Peronosporaceae</taxon>
        <taxon>Phytophthora</taxon>
    </lineage>
</organism>